<dbReference type="WBParaSite" id="ACOC_0001280601-mRNA-1">
    <property type="protein sequence ID" value="ACOC_0001280601-mRNA-1"/>
    <property type="gene ID" value="ACOC_0001280601"/>
</dbReference>
<evidence type="ECO:0000313" key="3">
    <source>
        <dbReference type="WBParaSite" id="ACOC_0001280601-mRNA-1"/>
    </source>
</evidence>
<proteinExistence type="predicted"/>
<evidence type="ECO:0000313" key="2">
    <source>
        <dbReference type="Proteomes" id="UP000267027"/>
    </source>
</evidence>
<reference evidence="3" key="1">
    <citation type="submission" date="2017-02" db="UniProtKB">
        <authorList>
            <consortium name="WormBaseParasite"/>
        </authorList>
    </citation>
    <scope>IDENTIFICATION</scope>
</reference>
<reference evidence="1 2" key="2">
    <citation type="submission" date="2018-11" db="EMBL/GenBank/DDBJ databases">
        <authorList>
            <consortium name="Pathogen Informatics"/>
        </authorList>
    </citation>
    <scope>NUCLEOTIDE SEQUENCE [LARGE SCALE GENOMIC DNA]</scope>
    <source>
        <strain evidence="1 2">Costa Rica</strain>
    </source>
</reference>
<accession>A0A0R3Q1C8</accession>
<protein>
    <submittedName>
        <fullName evidence="3">Ras-associating domain-containing protein</fullName>
    </submittedName>
</protein>
<dbReference type="AlphaFoldDB" id="A0A0R3Q1C8"/>
<name>A0A0R3Q1C8_ANGCS</name>
<dbReference type="EMBL" id="UYYA01005234">
    <property type="protein sequence ID" value="VDM64392.1"/>
    <property type="molecule type" value="Genomic_DNA"/>
</dbReference>
<evidence type="ECO:0000313" key="1">
    <source>
        <dbReference type="EMBL" id="VDM64392.1"/>
    </source>
</evidence>
<organism evidence="3">
    <name type="scientific">Angiostrongylus costaricensis</name>
    <name type="common">Nematode worm</name>
    <dbReference type="NCBI Taxonomy" id="334426"/>
    <lineage>
        <taxon>Eukaryota</taxon>
        <taxon>Metazoa</taxon>
        <taxon>Ecdysozoa</taxon>
        <taxon>Nematoda</taxon>
        <taxon>Chromadorea</taxon>
        <taxon>Rhabditida</taxon>
        <taxon>Rhabditina</taxon>
        <taxon>Rhabditomorpha</taxon>
        <taxon>Strongyloidea</taxon>
        <taxon>Metastrongylidae</taxon>
        <taxon>Angiostrongylus</taxon>
    </lineage>
</organism>
<gene>
    <name evidence="1" type="ORF">ACOC_LOCUS12807</name>
</gene>
<keyword evidence="2" id="KW-1185">Reference proteome</keyword>
<dbReference type="Proteomes" id="UP000267027">
    <property type="component" value="Unassembled WGS sequence"/>
</dbReference>
<sequence length="98" mass="11050">MADDSVTSPSSDSLIECCYESNMNHCYSSHGNYIRVLSLTAKENGSEEDRVALSKNLTKVNLRKQFEQKVGPCKMKVLVMPMVVGWLCNVMPYKMLII</sequence>